<feature type="transmembrane region" description="Helical" evidence="1">
    <location>
        <begin position="44"/>
        <end position="68"/>
    </location>
</feature>
<dbReference type="EMBL" id="CXST01000003">
    <property type="protein sequence ID" value="CTQ46132.1"/>
    <property type="molecule type" value="Genomic_DNA"/>
</dbReference>
<feature type="transmembrane region" description="Helical" evidence="1">
    <location>
        <begin position="108"/>
        <end position="125"/>
    </location>
</feature>
<accession>A0A0M6Y7S7</accession>
<keyword evidence="3" id="KW-1185">Reference proteome</keyword>
<keyword evidence="1" id="KW-0472">Membrane</keyword>
<organism evidence="2 3">
    <name type="scientific">Roseibium aggregatum</name>
    <dbReference type="NCBI Taxonomy" id="187304"/>
    <lineage>
        <taxon>Bacteria</taxon>
        <taxon>Pseudomonadati</taxon>
        <taxon>Pseudomonadota</taxon>
        <taxon>Alphaproteobacteria</taxon>
        <taxon>Hyphomicrobiales</taxon>
        <taxon>Stappiaceae</taxon>
        <taxon>Roseibium</taxon>
    </lineage>
</organism>
<gene>
    <name evidence="2" type="ORF">LAL4801_04588</name>
</gene>
<sequence>MNGLLLAAAGLSAAVCLLHTFAGGRTIAVPLLKASDLHPVPKYVAYYCWHIVTIVLAMIAVMFAIAGVRSESLDLGLVATVLTASFCLLGLAVPPLKKQKYSQMPQGWLFLPIVLLGGLGILGGVS</sequence>
<evidence type="ECO:0008006" key="4">
    <source>
        <dbReference type="Google" id="ProtNLM"/>
    </source>
</evidence>
<protein>
    <recommendedName>
        <fullName evidence="4">DUF423 domain-containing protein</fullName>
    </recommendedName>
</protein>
<keyword evidence="1" id="KW-1133">Transmembrane helix</keyword>
<evidence type="ECO:0000313" key="2">
    <source>
        <dbReference type="EMBL" id="CTQ46132.1"/>
    </source>
</evidence>
<evidence type="ECO:0000256" key="1">
    <source>
        <dbReference type="SAM" id="Phobius"/>
    </source>
</evidence>
<dbReference type="Proteomes" id="UP000048926">
    <property type="component" value="Unassembled WGS sequence"/>
</dbReference>
<evidence type="ECO:0000313" key="3">
    <source>
        <dbReference type="Proteomes" id="UP000048926"/>
    </source>
</evidence>
<dbReference type="OrthoDB" id="7667463at2"/>
<keyword evidence="1" id="KW-0812">Transmembrane</keyword>
<proteinExistence type="predicted"/>
<feature type="transmembrane region" description="Helical" evidence="1">
    <location>
        <begin position="75"/>
        <end position="96"/>
    </location>
</feature>
<dbReference type="AlphaFoldDB" id="A0A0M6Y7S7"/>
<reference evidence="3" key="1">
    <citation type="submission" date="2015-07" db="EMBL/GenBank/DDBJ databases">
        <authorList>
            <person name="Rodrigo-Torres Lidia"/>
            <person name="Arahal R.David."/>
        </authorList>
    </citation>
    <scope>NUCLEOTIDE SEQUENCE [LARGE SCALE GENOMIC DNA]</scope>
    <source>
        <strain evidence="3">CECT 4801</strain>
    </source>
</reference>
<dbReference type="RefSeq" id="WP_055659851.1">
    <property type="nucleotide sequence ID" value="NZ_CXST01000003.1"/>
</dbReference>
<name>A0A0M6Y7S7_9HYPH</name>